<evidence type="ECO:0000256" key="2">
    <source>
        <dbReference type="ARBA" id="ARBA00007200"/>
    </source>
</evidence>
<keyword evidence="4 13" id="KW-0732">Signal</keyword>
<feature type="chain" id="PRO_5035449147" evidence="13">
    <location>
        <begin position="24"/>
        <end position="2487"/>
    </location>
</feature>
<feature type="signal peptide" evidence="13">
    <location>
        <begin position="1"/>
        <end position="23"/>
    </location>
</feature>
<gene>
    <name evidence="17" type="primary">PKD1L3</name>
    <name evidence="17" type="ORF">BLAG_LOCUS10672</name>
</gene>
<dbReference type="Gene3D" id="2.60.120.260">
    <property type="entry name" value="Galactose-binding domain-like"/>
    <property type="match status" value="3"/>
</dbReference>
<feature type="domain" description="F5/8 type C" evidence="14">
    <location>
        <begin position="404"/>
        <end position="557"/>
    </location>
</feature>
<dbReference type="Pfam" id="PF08016">
    <property type="entry name" value="PKD_channel"/>
    <property type="match status" value="1"/>
</dbReference>
<dbReference type="InterPro" id="IPR003915">
    <property type="entry name" value="PKD_2"/>
</dbReference>
<dbReference type="Gene3D" id="2.60.220.50">
    <property type="match status" value="1"/>
</dbReference>
<evidence type="ECO:0000256" key="10">
    <source>
        <dbReference type="PROSITE-ProRule" id="PRU00152"/>
    </source>
</evidence>
<dbReference type="OrthoDB" id="5322100at2759"/>
<keyword evidence="5 12" id="KW-1133">Transmembrane helix</keyword>
<sequence>MKKFMELVVGFFLAILAVHHMDCSPCKPSVDQVCSCKDGLLSSSETCTVCSCSQDGNYGKCKTSQWLNIPASWILEESSGASSVGFASNAFDGDASTVWEPLDQPHRYQHWVILDLQTSFTIHRVTITNNGDGVHDIVSFIMESSVTSPYVWTTAYSSDAVLPEIFMPQHFKLHFVGRYMRLKVNTQNGVRPILREVALYGKENTGDPEVLSCPVLNTGCIISDTAVETAPPGGQDCYVTADIYEGLQSIAEPLQVHRSGHVHLHGDVSVECEDDFELQIFWTVRGYNQTTPEEAMDEILPNGTPRNDIDLEIAPKTLPLGVHLVQFQVVMNVPGRSHVSVSAAQTWVEFLRVPVVYSLGSAVRTVPTDGDVVVRADSSYDPEELMPSSRFTYNWTCRVTNLPAASTCAGATETFIQDPSWVVDSSGTPWVTGGVTYDAGKTLDGDTGTFWNPLGTAQYSSQNMVLNLRLPYSLTQVALNNYGDVVHDISAFTLQKSQVGIPYVWEDVLSIPNVQAGTSQRQEFGGFQETAQHWRFVVTQTASGWQPYLRELDFYGIPDPSGVENIDIPAGLNVAEGRRASTNHLPGWRDAWPEKAVDGNTNTNIFLGSCLHTEVSQPDPWVHIDLCHRFSINRIVIYNRMDSGPWRNNPFNLHLGNSSDILQNPTWDSCYLLGCVGLDSHPGVLVFDSPLDSILLPNIPRPAGLVAELSVEITAGDLPPQMLRTVLYVAPNDTLPGLDLQCEENCDPWKTLSTQPLSLYTDSEILGTSEFSLVEFPPDFPGQQWTPGTDSVTANRLSVLGGTFWVQGYYTIRLTDHHIADCGDFSRFAEWRFNIQLPPAPRLESGDGPTGSSAPSCTLMPMAGVSLIDHFCVVCPGFVDILGPVEVTIWFQLTPSGEVATATFPGDGPAGDNKIFITASSRFWIDYTPQFDLAVGTIQLFVRAESVDGRFFEYDLPPIEVSPPTVSQLQSYLEAFFAYPDGLFFRQLALGDTESAFKGVILASAATGHLAHAGYDVLELVDMITEALSMVRELKDVESINGVSLSLLLSTTVPEMVSGKSLVLAATSLRSAFERTRELAGNTTEGVTPVDVVTKLAAFMFSATVNVMSASSMWAEKDHLAGKSFSPNLVYSQEATMVSFQALDIMDDIYLNKLMPQFADPEIFADISMTKVHVRIKRENRTRFAERVYHVRGDSDCLVRVPSFPGLLGDSCIDDDTVGIQFLESNFNPYEYSNNSNEIQADVAGLGVKCGNRTLPIAGLTEPIDILTRRKNDSLAESFYVFQGLEPVGNMAVFQFFVRKKHSALSLSLEFHINSTLFPQNVSLFLHKEEPPTPTDYNWTTTLPVPDSEMVSISWMNGTNLTSYPYHWLVPAEEIAITNDDVDNMTDYFIGVRLDSELGSGDIVNFTLRVFETSCVYFHEDFHLWQSDGCEVGLMSNTSHIHCRCNHLTKFSGFVAPNPLNIAEALSANVLENPAGLVLVLTVFGMYLMGILWARKSDRRDLVKAGIGILPGHKLNPRKDCQYVITVYTGFKGNAGTTAEVTIVLCSQDNESPPFTLSDQKRILFEKGSVDSFLVSTPQPLGALRYICVWHNNGGYSPGWFLSQIVVTNRGDNTPNFFLCNRDMNDGHLWFSVAGRPARSPFTRVQRLSCCLTLLYSTMITNIMFFGRGDDFDPPEPVRIGGIEINPPISLPQMMIGLQSAAIIMPVNLLIVFLFRNSGSSSRSSKKGPKTKSRTKMSSNKLAKYLPQKKWSEKETAKRQDEPCTMSMYDPECWLLVCSASFVAAFFTVLYTLSFGRAKAEAWLVTFLTSFLTDLFLIQPFKLMLVAVLFALIAKKPVEDEDPAPEPLHQDEEYLEEDKQVVRTDSMHWQTATGWMRYLWTEESKTLDHLSGKTQESAQSKSPPTEYDLEKQRADSLERLKRRNQILEVLIFGLFLTVIMVTSYGERSPLAFYVTKNVQRLLLESGDIGFSEIKDIPSFWTWVTTGLVPAIHAAQWYNGRGSIEAMVMPDMLTYPLGPVQLRQVRLTPGKHCEPPKRLERIMPRCTVAYSLDVADTHNFTDGWNTTANATGSFHCISPRVLTNTTESPGKYNCLKATNPWSYTYASVTDGFPYFGKGGTYLTGGYVTSLGSTDQTSLARAAYLQQHDWLDDQSRAVFMELTLYNPHVNLFSVVSMAAEFTNLGVVYKGSEVVTLRLIQHDAILLLVLRGCLALFILYFALREGKVLISRPLEYLAEFWSWVELLVIAVGFSALGVYFHTQSIIDEVAEKRAAGNSTFSGYKSAVGWFQIYTYLLGLLISCATLKFVRILRFNSHVYALSMTMRRSLKPVGQFMLTVGILIMAFTQMANLIFGVKLVEYKNITSSLQSLLFMMLGSFDFEALTEGHNMLGPLMFFMYQTMMQFFLLSMFMAIIMDVYAEETQSTNMDELNFHTFVKESALRTLKKVKDKKSPNVDVKKNTPTKDRGTLADMLMKIDRMVGELDTGVYD</sequence>
<dbReference type="InterPro" id="IPR013122">
    <property type="entry name" value="PKD1_2_channel"/>
</dbReference>
<feature type="compositionally biased region" description="Basic residues" evidence="11">
    <location>
        <begin position="1724"/>
        <end position="1735"/>
    </location>
</feature>
<evidence type="ECO:0000313" key="17">
    <source>
        <dbReference type="EMBL" id="CAH1249639.1"/>
    </source>
</evidence>
<dbReference type="GO" id="GO:0050982">
    <property type="term" value="P:detection of mechanical stimulus"/>
    <property type="evidence" value="ECO:0007669"/>
    <property type="project" value="TreeGrafter"/>
</dbReference>
<dbReference type="InterPro" id="IPR046791">
    <property type="entry name" value="Polycystin_dom"/>
</dbReference>
<dbReference type="SMART" id="SM00303">
    <property type="entry name" value="GPS"/>
    <property type="match status" value="1"/>
</dbReference>
<evidence type="ECO:0000256" key="1">
    <source>
        <dbReference type="ARBA" id="ARBA00004141"/>
    </source>
</evidence>
<reference evidence="17" key="1">
    <citation type="submission" date="2022-01" db="EMBL/GenBank/DDBJ databases">
        <authorList>
            <person name="Braso-Vives M."/>
        </authorList>
    </citation>
    <scope>NUCLEOTIDE SEQUENCE</scope>
</reference>
<dbReference type="PROSITE" id="PS50022">
    <property type="entry name" value="FA58C_3"/>
    <property type="match status" value="2"/>
</dbReference>
<dbReference type="InterPro" id="IPR000421">
    <property type="entry name" value="FA58C"/>
</dbReference>
<evidence type="ECO:0000259" key="16">
    <source>
        <dbReference type="PROSITE" id="PS50221"/>
    </source>
</evidence>
<dbReference type="FunFam" id="1.10.287.70:FF:000333">
    <property type="entry name" value="Uncharacterized protein"/>
    <property type="match status" value="1"/>
</dbReference>
<dbReference type="Pfam" id="PF00754">
    <property type="entry name" value="F5_F8_type_C"/>
    <property type="match status" value="1"/>
</dbReference>
<dbReference type="InterPro" id="IPR001024">
    <property type="entry name" value="PLAT/LH2_dom"/>
</dbReference>
<accession>A0A8K0EE63</accession>
<dbReference type="Pfam" id="PF20519">
    <property type="entry name" value="Polycystin_dom"/>
    <property type="match status" value="1"/>
</dbReference>
<evidence type="ECO:0000313" key="18">
    <source>
        <dbReference type="Proteomes" id="UP000838412"/>
    </source>
</evidence>
<feature type="transmembrane region" description="Helical" evidence="12">
    <location>
        <begin position="1815"/>
        <end position="1834"/>
    </location>
</feature>
<evidence type="ECO:0000256" key="4">
    <source>
        <dbReference type="ARBA" id="ARBA00022729"/>
    </source>
</evidence>
<feature type="transmembrane region" description="Helical" evidence="12">
    <location>
        <begin position="1926"/>
        <end position="1945"/>
    </location>
</feature>
<evidence type="ECO:0000256" key="8">
    <source>
        <dbReference type="ARBA" id="ARBA00023180"/>
    </source>
</evidence>
<evidence type="ECO:0000256" key="9">
    <source>
        <dbReference type="PIRSR" id="PIRSR603915-2"/>
    </source>
</evidence>
<feature type="compositionally biased region" description="Polar residues" evidence="11">
    <location>
        <begin position="1892"/>
        <end position="1903"/>
    </location>
</feature>
<dbReference type="PRINTS" id="PR01433">
    <property type="entry name" value="POLYCYSTIN2"/>
</dbReference>
<dbReference type="PROSITE" id="PS50221">
    <property type="entry name" value="GAIN_B"/>
    <property type="match status" value="1"/>
</dbReference>
<evidence type="ECO:0000259" key="15">
    <source>
        <dbReference type="PROSITE" id="PS50095"/>
    </source>
</evidence>
<dbReference type="InterPro" id="IPR057244">
    <property type="entry name" value="GAIN_B"/>
</dbReference>
<dbReference type="InterPro" id="IPR046338">
    <property type="entry name" value="GAIN_dom_sf"/>
</dbReference>
<dbReference type="Gene3D" id="1.10.287.70">
    <property type="match status" value="1"/>
</dbReference>
<dbReference type="InterPro" id="IPR036392">
    <property type="entry name" value="PLAT/LH2_dom_sf"/>
</dbReference>
<dbReference type="Pfam" id="PF01825">
    <property type="entry name" value="GPS"/>
    <property type="match status" value="1"/>
</dbReference>
<dbReference type="Pfam" id="PF22633">
    <property type="entry name" value="F5_F8_type_C_2"/>
    <property type="match status" value="1"/>
</dbReference>
<dbReference type="PANTHER" id="PTHR10877">
    <property type="entry name" value="POLYCYSTIN FAMILY MEMBER"/>
    <property type="match status" value="1"/>
</dbReference>
<name>A0A8K0EE63_BRALA</name>
<comment type="caution">
    <text evidence="10">Lacks conserved residue(s) required for the propagation of feature annotation.</text>
</comment>
<dbReference type="InterPro" id="IPR002859">
    <property type="entry name" value="PKD/REJ-like"/>
</dbReference>
<feature type="transmembrane region" description="Helical" evidence="12">
    <location>
        <begin position="1475"/>
        <end position="1494"/>
    </location>
</feature>
<dbReference type="InterPro" id="IPR000203">
    <property type="entry name" value="GPS"/>
</dbReference>
<dbReference type="GO" id="GO:0005262">
    <property type="term" value="F:calcium channel activity"/>
    <property type="evidence" value="ECO:0007669"/>
    <property type="project" value="TreeGrafter"/>
</dbReference>
<dbReference type="Gene3D" id="2.60.60.20">
    <property type="entry name" value="PLAT/LH2 domain"/>
    <property type="match status" value="1"/>
</dbReference>
<dbReference type="SMART" id="SM00308">
    <property type="entry name" value="LH2"/>
    <property type="match status" value="1"/>
</dbReference>
<feature type="region of interest" description="Disordered" evidence="11">
    <location>
        <begin position="1719"/>
        <end position="1738"/>
    </location>
</feature>
<keyword evidence="3 12" id="KW-0812">Transmembrane</keyword>
<dbReference type="SUPFAM" id="SSF49723">
    <property type="entry name" value="Lipase/lipooxygenase domain (PLAT/LH2 domain)"/>
    <property type="match status" value="1"/>
</dbReference>
<keyword evidence="7" id="KW-1015">Disulfide bond</keyword>
<feature type="disulfide bond" evidence="9">
    <location>
        <begin position="2032"/>
        <end position="2045"/>
    </location>
</feature>
<feature type="transmembrane region" description="Helical" evidence="12">
    <location>
        <begin position="2240"/>
        <end position="2259"/>
    </location>
</feature>
<feature type="domain" description="GAIN-B" evidence="16">
    <location>
        <begin position="1313"/>
        <end position="1461"/>
    </location>
</feature>
<comment type="similarity">
    <text evidence="2">Belongs to the polycystin family.</text>
</comment>
<evidence type="ECO:0000256" key="6">
    <source>
        <dbReference type="ARBA" id="ARBA00023136"/>
    </source>
</evidence>
<feature type="region of interest" description="Disordered" evidence="11">
    <location>
        <begin position="1891"/>
        <end position="1912"/>
    </location>
</feature>
<feature type="transmembrane region" description="Helical" evidence="12">
    <location>
        <begin position="2289"/>
        <end position="2309"/>
    </location>
</feature>
<keyword evidence="18" id="KW-1185">Reference proteome</keyword>
<dbReference type="GO" id="GO:0016020">
    <property type="term" value="C:membrane"/>
    <property type="evidence" value="ECO:0007669"/>
    <property type="project" value="UniProtKB-SubCell"/>
</dbReference>
<dbReference type="PANTHER" id="PTHR10877:SF194">
    <property type="entry name" value="LOCATION OF VULVA DEFECTIVE 1"/>
    <property type="match status" value="1"/>
</dbReference>
<protein>
    <submittedName>
        <fullName evidence="17">PKD1L3 protein</fullName>
    </submittedName>
</protein>
<comment type="subcellular location">
    <subcellularLocation>
        <location evidence="1">Membrane</location>
        <topology evidence="1">Multi-pass membrane protein</topology>
    </subcellularLocation>
</comment>
<evidence type="ECO:0000256" key="11">
    <source>
        <dbReference type="SAM" id="MobiDB-lite"/>
    </source>
</evidence>
<feature type="transmembrane region" description="Helical" evidence="12">
    <location>
        <begin position="1648"/>
        <end position="1667"/>
    </location>
</feature>
<evidence type="ECO:0000256" key="5">
    <source>
        <dbReference type="ARBA" id="ARBA00022989"/>
    </source>
</evidence>
<feature type="transmembrane region" description="Helical" evidence="12">
    <location>
        <begin position="2201"/>
        <end position="2220"/>
    </location>
</feature>
<feature type="domain" description="PLAT" evidence="15">
    <location>
        <begin position="1521"/>
        <end position="1638"/>
    </location>
</feature>
<organism evidence="17 18">
    <name type="scientific">Branchiostoma lanceolatum</name>
    <name type="common">Common lancelet</name>
    <name type="synonym">Amphioxus lanceolatum</name>
    <dbReference type="NCBI Taxonomy" id="7740"/>
    <lineage>
        <taxon>Eukaryota</taxon>
        <taxon>Metazoa</taxon>
        <taxon>Chordata</taxon>
        <taxon>Cephalochordata</taxon>
        <taxon>Leptocardii</taxon>
        <taxon>Amphioxiformes</taxon>
        <taxon>Branchiostomatidae</taxon>
        <taxon>Branchiostoma</taxon>
    </lineage>
</organism>
<dbReference type="EMBL" id="OV696702">
    <property type="protein sequence ID" value="CAH1249639.1"/>
    <property type="molecule type" value="Genomic_DNA"/>
</dbReference>
<dbReference type="InterPro" id="IPR051223">
    <property type="entry name" value="Polycystin"/>
</dbReference>
<feature type="transmembrane region" description="Helical" evidence="12">
    <location>
        <begin position="1773"/>
        <end position="1795"/>
    </location>
</feature>
<evidence type="ECO:0000259" key="14">
    <source>
        <dbReference type="PROSITE" id="PS50022"/>
    </source>
</evidence>
<feature type="transmembrane region" description="Helical" evidence="12">
    <location>
        <begin position="2393"/>
        <end position="2417"/>
    </location>
</feature>
<proteinExistence type="inferred from homology"/>
<dbReference type="Pfam" id="PF02010">
    <property type="entry name" value="REJ"/>
    <property type="match status" value="1"/>
</dbReference>
<keyword evidence="6 12" id="KW-0472">Membrane</keyword>
<dbReference type="InterPro" id="IPR008979">
    <property type="entry name" value="Galactose-bd-like_sf"/>
</dbReference>
<dbReference type="GO" id="GO:0005509">
    <property type="term" value="F:calcium ion binding"/>
    <property type="evidence" value="ECO:0007669"/>
    <property type="project" value="InterPro"/>
</dbReference>
<dbReference type="Proteomes" id="UP000838412">
    <property type="component" value="Chromosome 17"/>
</dbReference>
<feature type="transmembrane region" description="Helical" evidence="12">
    <location>
        <begin position="2329"/>
        <end position="2351"/>
    </location>
</feature>
<keyword evidence="8" id="KW-0325">Glycoprotein</keyword>
<dbReference type="SUPFAM" id="SSF49785">
    <property type="entry name" value="Galactose-binding domain-like"/>
    <property type="match status" value="3"/>
</dbReference>
<feature type="transmembrane region" description="Helical" evidence="12">
    <location>
        <begin position="1696"/>
        <end position="1715"/>
    </location>
</feature>
<evidence type="ECO:0000256" key="3">
    <source>
        <dbReference type="ARBA" id="ARBA00022692"/>
    </source>
</evidence>
<evidence type="ECO:0000256" key="12">
    <source>
        <dbReference type="SAM" id="Phobius"/>
    </source>
</evidence>
<dbReference type="Pfam" id="PF01477">
    <property type="entry name" value="PLAT"/>
    <property type="match status" value="1"/>
</dbReference>
<evidence type="ECO:0000256" key="7">
    <source>
        <dbReference type="ARBA" id="ARBA00023157"/>
    </source>
</evidence>
<evidence type="ECO:0000256" key="13">
    <source>
        <dbReference type="SAM" id="SignalP"/>
    </source>
</evidence>
<dbReference type="PROSITE" id="PS50095">
    <property type="entry name" value="PLAT"/>
    <property type="match status" value="1"/>
</dbReference>
<feature type="domain" description="F5/8 type C" evidence="14">
    <location>
        <begin position="61"/>
        <end position="202"/>
    </location>
</feature>